<dbReference type="InterPro" id="IPR037118">
    <property type="entry name" value="Val-tRNA_synth_C_sf"/>
</dbReference>
<dbReference type="InterPro" id="IPR051309">
    <property type="entry name" value="ABCF_ATPase"/>
</dbReference>
<dbReference type="SUPFAM" id="SSF52540">
    <property type="entry name" value="P-loop containing nucleoside triphosphate hydrolases"/>
    <property type="match status" value="2"/>
</dbReference>
<keyword evidence="2" id="KW-0067">ATP-binding</keyword>
<gene>
    <name evidence="5" type="ORF">caldi_19180</name>
</gene>
<evidence type="ECO:0000259" key="4">
    <source>
        <dbReference type="PROSITE" id="PS50893"/>
    </source>
</evidence>
<proteinExistence type="predicted"/>
<dbReference type="RefSeq" id="WP_264841522.1">
    <property type="nucleotide sequence ID" value="NZ_AP025628.1"/>
</dbReference>
<dbReference type="EMBL" id="AP025628">
    <property type="protein sequence ID" value="BDG60828.1"/>
    <property type="molecule type" value="Genomic_DNA"/>
</dbReference>
<feature type="compositionally biased region" description="Basic and acidic residues" evidence="3">
    <location>
        <begin position="572"/>
        <end position="585"/>
    </location>
</feature>
<keyword evidence="1" id="KW-0547">Nucleotide-binding</keyword>
<dbReference type="AlphaFoldDB" id="A0AA35G8V6"/>
<dbReference type="Pfam" id="PF00005">
    <property type="entry name" value="ABC_tran"/>
    <property type="match status" value="2"/>
</dbReference>
<dbReference type="InterPro" id="IPR032781">
    <property type="entry name" value="ABC_tran_Xtn"/>
</dbReference>
<dbReference type="FunFam" id="3.40.50.300:FF:000011">
    <property type="entry name" value="Putative ABC transporter ATP-binding component"/>
    <property type="match status" value="1"/>
</dbReference>
<dbReference type="CDD" id="cd03221">
    <property type="entry name" value="ABCF_EF-3"/>
    <property type="match status" value="2"/>
</dbReference>
<dbReference type="InterPro" id="IPR017871">
    <property type="entry name" value="ABC_transporter-like_CS"/>
</dbReference>
<dbReference type="PANTHER" id="PTHR42855">
    <property type="entry name" value="ABC TRANSPORTER ATP-BINDING SUBUNIT"/>
    <property type="match status" value="1"/>
</dbReference>
<accession>A0AA35G8V6</accession>
<name>A0AA35G8V6_9FIRM</name>
<keyword evidence="6" id="KW-1185">Reference proteome</keyword>
<dbReference type="PROSITE" id="PS00211">
    <property type="entry name" value="ABC_TRANSPORTER_1"/>
    <property type="match status" value="2"/>
</dbReference>
<sequence>MAVLTVQDLACDAGGQRLLTGVSFVLNRGERLAVVGPNGAGKSTLLRTLAGQAEPASGRVVVAPGCRVGYLAQEAVPPSDRAVAEEAARALSHIWGWEGRLRDLEAEMASAAAAGRALREVTAEYDHLLARFEAAGGYAAPARVRSVLFGLGFREPDLSLPVRALSGGQRVRLGLAKVLLAEPDLLLLDEPTNHLDLAAVEWLEGYLRVSRAAAVIVSHDRYLLDSVAGAVLELRAGRSTYYRGNYSAYLEAREARLRQEEAAWRRREEERQRLEAFIRRYQAGSRARQAKSRERALARLEEEGTPPPPVARPGLRLQFGPRHESAEEVLVVRDLARAVGDRVLFRDVTLRVRRGERVALVGPNGAGKTTFLRILHGLEAPSAGRVWWGVGVRRGYFAQDLDDLDPGRTVLQTILQLPGMTVFEARSLLARFLFRGEDVERPVGVLSGGERSRLRLARLVLSGANTLLLDEPTNHLDADARQALEEALQVFPGTILFVSHDRYFIDRLATRVWAFADGAVTDHPGNYTAYREAQAAAQAAAAPASAPAGQPREPAAAGPGRGAAGDGPPHATPRERRRAEAARQAEVRRLETEIARLEAERDELAARLADPDTYRSPRGREIAARYQALERELERLYVEWERAASG</sequence>
<evidence type="ECO:0000313" key="6">
    <source>
        <dbReference type="Proteomes" id="UP001163687"/>
    </source>
</evidence>
<feature type="domain" description="ABC transporter" evidence="4">
    <location>
        <begin position="330"/>
        <end position="542"/>
    </location>
</feature>
<dbReference type="Proteomes" id="UP001163687">
    <property type="component" value="Chromosome"/>
</dbReference>
<dbReference type="Pfam" id="PF12848">
    <property type="entry name" value="ABC_tran_Xtn"/>
    <property type="match status" value="1"/>
</dbReference>
<evidence type="ECO:0000256" key="3">
    <source>
        <dbReference type="SAM" id="MobiDB-lite"/>
    </source>
</evidence>
<reference evidence="5" key="1">
    <citation type="submission" date="2022-03" db="EMBL/GenBank/DDBJ databases">
        <title>Complete genome sequence of Caldinitratiruptor microaerophilus.</title>
        <authorList>
            <person name="Mukaiyama R."/>
            <person name="Nishiyama T."/>
            <person name="Ueda K."/>
        </authorList>
    </citation>
    <scope>NUCLEOTIDE SEQUENCE</scope>
    <source>
        <strain evidence="5">JCM 16183</strain>
    </source>
</reference>
<dbReference type="GO" id="GO:0005524">
    <property type="term" value="F:ATP binding"/>
    <property type="evidence" value="ECO:0007669"/>
    <property type="project" value="UniProtKB-KW"/>
</dbReference>
<dbReference type="PROSITE" id="PS50893">
    <property type="entry name" value="ABC_TRANSPORTER_2"/>
    <property type="match status" value="2"/>
</dbReference>
<dbReference type="InterPro" id="IPR003439">
    <property type="entry name" value="ABC_transporter-like_ATP-bd"/>
</dbReference>
<protein>
    <submittedName>
        <fullName evidence="5">ABC transporter</fullName>
    </submittedName>
</protein>
<dbReference type="InterPro" id="IPR027417">
    <property type="entry name" value="P-loop_NTPase"/>
</dbReference>
<dbReference type="GO" id="GO:0003677">
    <property type="term" value="F:DNA binding"/>
    <property type="evidence" value="ECO:0007669"/>
    <property type="project" value="InterPro"/>
</dbReference>
<dbReference type="Pfam" id="PF16326">
    <property type="entry name" value="ABC_tran_CTD"/>
    <property type="match status" value="1"/>
</dbReference>
<dbReference type="Gene3D" id="1.10.287.380">
    <property type="entry name" value="Valyl-tRNA synthetase, C-terminal domain"/>
    <property type="match status" value="1"/>
</dbReference>
<feature type="domain" description="ABC transporter" evidence="4">
    <location>
        <begin position="4"/>
        <end position="261"/>
    </location>
</feature>
<feature type="region of interest" description="Disordered" evidence="3">
    <location>
        <begin position="541"/>
        <end position="585"/>
    </location>
</feature>
<dbReference type="Gene3D" id="3.40.50.300">
    <property type="entry name" value="P-loop containing nucleotide triphosphate hydrolases"/>
    <property type="match status" value="2"/>
</dbReference>
<dbReference type="GO" id="GO:0016887">
    <property type="term" value="F:ATP hydrolysis activity"/>
    <property type="evidence" value="ECO:0007669"/>
    <property type="project" value="InterPro"/>
</dbReference>
<evidence type="ECO:0000256" key="2">
    <source>
        <dbReference type="ARBA" id="ARBA00022840"/>
    </source>
</evidence>
<dbReference type="InterPro" id="IPR003593">
    <property type="entry name" value="AAA+_ATPase"/>
</dbReference>
<dbReference type="PANTHER" id="PTHR42855:SF2">
    <property type="entry name" value="DRUG RESISTANCE ABC TRANSPORTER,ATP-BINDING PROTEIN"/>
    <property type="match status" value="1"/>
</dbReference>
<dbReference type="KEGG" id="cmic:caldi_19180"/>
<dbReference type="InterPro" id="IPR032524">
    <property type="entry name" value="ABC_tran_C"/>
</dbReference>
<evidence type="ECO:0000256" key="1">
    <source>
        <dbReference type="ARBA" id="ARBA00022741"/>
    </source>
</evidence>
<feature type="compositionally biased region" description="Low complexity" evidence="3">
    <location>
        <begin position="541"/>
        <end position="558"/>
    </location>
</feature>
<dbReference type="SMART" id="SM00382">
    <property type="entry name" value="AAA"/>
    <property type="match status" value="2"/>
</dbReference>
<organism evidence="5 6">
    <name type="scientific">Caldinitratiruptor microaerophilus</name>
    <dbReference type="NCBI Taxonomy" id="671077"/>
    <lineage>
        <taxon>Bacteria</taxon>
        <taxon>Bacillati</taxon>
        <taxon>Bacillota</taxon>
        <taxon>Clostridia</taxon>
        <taxon>Eubacteriales</taxon>
        <taxon>Symbiobacteriaceae</taxon>
        <taxon>Caldinitratiruptor</taxon>
    </lineage>
</organism>
<feature type="region of interest" description="Disordered" evidence="3">
    <location>
        <begin position="294"/>
        <end position="314"/>
    </location>
</feature>
<evidence type="ECO:0000313" key="5">
    <source>
        <dbReference type="EMBL" id="BDG60828.1"/>
    </source>
</evidence>